<evidence type="ECO:0000313" key="3">
    <source>
        <dbReference type="Proteomes" id="UP000469949"/>
    </source>
</evidence>
<sequence>MRRWAATCKRNNPAAPAGIDIPHKTRTISSKSKQYSQDICHGQGKTVAFLKTNAAISNDVC</sequence>
<gene>
    <name evidence="2" type="ORF">F8B43_1856</name>
</gene>
<accession>A0A833N2X0</accession>
<organism evidence="2 3">
    <name type="scientific">Methylorubrum populi</name>
    <dbReference type="NCBI Taxonomy" id="223967"/>
    <lineage>
        <taxon>Bacteria</taxon>
        <taxon>Pseudomonadati</taxon>
        <taxon>Pseudomonadota</taxon>
        <taxon>Alphaproteobacteria</taxon>
        <taxon>Hyphomicrobiales</taxon>
        <taxon>Methylobacteriaceae</taxon>
        <taxon>Methylorubrum</taxon>
    </lineage>
</organism>
<proteinExistence type="predicted"/>
<dbReference type="AlphaFoldDB" id="A0A833N2X0"/>
<reference evidence="2 3" key="1">
    <citation type="submission" date="2019-10" db="EMBL/GenBank/DDBJ databases">
        <title>Draft Genome Sequence of the Caffeine Degrading Methylotroph Methylorubrum populi PINKEL.</title>
        <authorList>
            <person name="Dawson S.C."/>
            <person name="Zhang X."/>
            <person name="Wright M.E."/>
            <person name="Sharma G."/>
            <person name="Langner J.T."/>
            <person name="Ditty J.L."/>
            <person name="Subuyuj G.A."/>
        </authorList>
    </citation>
    <scope>NUCLEOTIDE SEQUENCE [LARGE SCALE GENOMIC DNA]</scope>
    <source>
        <strain evidence="2 3">Pinkel</strain>
    </source>
</reference>
<dbReference type="Proteomes" id="UP000469949">
    <property type="component" value="Unassembled WGS sequence"/>
</dbReference>
<dbReference type="EMBL" id="WEKV01000009">
    <property type="protein sequence ID" value="KAB7785355.1"/>
    <property type="molecule type" value="Genomic_DNA"/>
</dbReference>
<evidence type="ECO:0000313" key="2">
    <source>
        <dbReference type="EMBL" id="KAB7785355.1"/>
    </source>
</evidence>
<evidence type="ECO:0000256" key="1">
    <source>
        <dbReference type="SAM" id="MobiDB-lite"/>
    </source>
</evidence>
<protein>
    <submittedName>
        <fullName evidence="2">Uncharacterized protein</fullName>
    </submittedName>
</protein>
<name>A0A833N2X0_9HYPH</name>
<feature type="region of interest" description="Disordered" evidence="1">
    <location>
        <begin position="1"/>
        <end position="21"/>
    </location>
</feature>
<comment type="caution">
    <text evidence="2">The sequence shown here is derived from an EMBL/GenBank/DDBJ whole genome shotgun (WGS) entry which is preliminary data.</text>
</comment>